<dbReference type="InterPro" id="IPR034237">
    <property type="entry name" value="FOX1_RRM"/>
</dbReference>
<evidence type="ECO:0000256" key="10">
    <source>
        <dbReference type="PROSITE-ProRule" id="PRU00176"/>
    </source>
</evidence>
<name>A0A903V9F0_AEDAE</name>
<evidence type="ECO:0000313" key="14">
    <source>
        <dbReference type="Proteomes" id="UP000008820"/>
    </source>
</evidence>
<dbReference type="InterPro" id="IPR000504">
    <property type="entry name" value="RRM_dom"/>
</dbReference>
<keyword evidence="6 10" id="KW-0694">RNA-binding</keyword>
<evidence type="ECO:0000256" key="2">
    <source>
        <dbReference type="ARBA" id="ARBA00004496"/>
    </source>
</evidence>
<dbReference type="InterPro" id="IPR047131">
    <property type="entry name" value="RBFOX1-like"/>
</dbReference>
<dbReference type="GO" id="GO:0005737">
    <property type="term" value="C:cytoplasm"/>
    <property type="evidence" value="ECO:0007669"/>
    <property type="project" value="UniProtKB-SubCell"/>
</dbReference>
<dbReference type="FunFam" id="3.30.70.330:FF:000375">
    <property type="entry name" value="RNA binding fox-1 homolog 1"/>
    <property type="match status" value="1"/>
</dbReference>
<dbReference type="GO" id="GO:0003729">
    <property type="term" value="F:mRNA binding"/>
    <property type="evidence" value="ECO:0007669"/>
    <property type="project" value="TreeGrafter"/>
</dbReference>
<protein>
    <recommendedName>
        <fullName evidence="12">RRM domain-containing protein</fullName>
    </recommendedName>
</protein>
<dbReference type="InterPro" id="IPR000104">
    <property type="entry name" value="Antifreeze_1"/>
</dbReference>
<dbReference type="GO" id="GO:0007399">
    <property type="term" value="P:nervous system development"/>
    <property type="evidence" value="ECO:0007669"/>
    <property type="project" value="InterPro"/>
</dbReference>
<keyword evidence="14" id="KW-1185">Reference proteome</keyword>
<dbReference type="PRINTS" id="PR00308">
    <property type="entry name" value="ANTIFREEZEI"/>
</dbReference>
<reference evidence="13 14" key="1">
    <citation type="submission" date="2017-06" db="EMBL/GenBank/DDBJ databases">
        <title>Aedes aegypti genome working group (AGWG) sequencing and assembly.</title>
        <authorList>
            <consortium name="Aedes aegypti Genome Working Group (AGWG)"/>
            <person name="Matthews B.J."/>
        </authorList>
    </citation>
    <scope>NUCLEOTIDE SEQUENCE [LARGE SCALE GENOMIC DNA]</scope>
    <source>
        <strain evidence="13 14">LVP_AGWG</strain>
    </source>
</reference>
<dbReference type="GO" id="GO:0000381">
    <property type="term" value="P:regulation of alternative mRNA splicing, via spliceosome"/>
    <property type="evidence" value="ECO:0007669"/>
    <property type="project" value="InterPro"/>
</dbReference>
<feature type="region of interest" description="Disordered" evidence="11">
    <location>
        <begin position="145"/>
        <end position="165"/>
    </location>
</feature>
<dbReference type="OrthoDB" id="5382468at2759"/>
<dbReference type="GO" id="GO:0005634">
    <property type="term" value="C:nucleus"/>
    <property type="evidence" value="ECO:0007669"/>
    <property type="project" value="UniProtKB-SubCell"/>
</dbReference>
<comment type="similarity">
    <text evidence="3">Belongs to the type-I AFP family.</text>
</comment>
<dbReference type="GO" id="GO:0016172">
    <property type="term" value="F:antifreeze activity"/>
    <property type="evidence" value="ECO:0007669"/>
    <property type="project" value="InterPro"/>
</dbReference>
<feature type="domain" description="RRM" evidence="12">
    <location>
        <begin position="347"/>
        <end position="423"/>
    </location>
</feature>
<dbReference type="CDD" id="cd12407">
    <property type="entry name" value="RRM_FOX1_like"/>
    <property type="match status" value="1"/>
</dbReference>
<dbReference type="Gene3D" id="3.30.70.330">
    <property type="match status" value="1"/>
</dbReference>
<keyword evidence="7" id="KW-0047">Antifreeze protein</keyword>
<comment type="subcellular location">
    <subcellularLocation>
        <location evidence="2">Cytoplasm</location>
    </subcellularLocation>
    <subcellularLocation>
        <location evidence="1">Nucleus</location>
    </subcellularLocation>
</comment>
<dbReference type="PROSITE" id="PS50102">
    <property type="entry name" value="RRM"/>
    <property type="match status" value="1"/>
</dbReference>
<dbReference type="Proteomes" id="UP000008820">
    <property type="component" value="Chromosome 2"/>
</dbReference>
<evidence type="ECO:0000256" key="7">
    <source>
        <dbReference type="ARBA" id="ARBA00023076"/>
    </source>
</evidence>
<reference evidence="13" key="2">
    <citation type="submission" date="2022-10" db="UniProtKB">
        <authorList>
            <consortium name="EnsemblMetazoa"/>
        </authorList>
    </citation>
    <scope>IDENTIFICATION</scope>
    <source>
        <strain evidence="13">LVP_AGWG</strain>
    </source>
</reference>
<evidence type="ECO:0000259" key="12">
    <source>
        <dbReference type="PROSITE" id="PS50102"/>
    </source>
</evidence>
<evidence type="ECO:0000256" key="11">
    <source>
        <dbReference type="SAM" id="MobiDB-lite"/>
    </source>
</evidence>
<keyword evidence="4" id="KW-0963">Cytoplasm</keyword>
<evidence type="ECO:0000256" key="5">
    <source>
        <dbReference type="ARBA" id="ARBA00022664"/>
    </source>
</evidence>
<evidence type="ECO:0000256" key="3">
    <source>
        <dbReference type="ARBA" id="ARBA00006358"/>
    </source>
</evidence>
<dbReference type="InterPro" id="IPR035979">
    <property type="entry name" value="RBD_domain_sf"/>
</dbReference>
<dbReference type="Pfam" id="PF00076">
    <property type="entry name" value="RRM_1"/>
    <property type="match status" value="1"/>
</dbReference>
<dbReference type="SUPFAM" id="SSF54928">
    <property type="entry name" value="RNA-binding domain, RBD"/>
    <property type="match status" value="1"/>
</dbReference>
<dbReference type="InterPro" id="IPR012677">
    <property type="entry name" value="Nucleotide-bd_a/b_plait_sf"/>
</dbReference>
<dbReference type="PANTHER" id="PTHR15597:SF22">
    <property type="entry name" value="RNA-BINDING FOX PROTEIN 1, ISOFORM H"/>
    <property type="match status" value="1"/>
</dbReference>
<evidence type="ECO:0000256" key="4">
    <source>
        <dbReference type="ARBA" id="ARBA00022490"/>
    </source>
</evidence>
<evidence type="ECO:0000256" key="9">
    <source>
        <dbReference type="ARBA" id="ARBA00023242"/>
    </source>
</evidence>
<accession>A0A903V9F0</accession>
<proteinExistence type="inferred from homology"/>
<organism evidence="13 14">
    <name type="scientific">Aedes aegypti</name>
    <name type="common">Yellowfever mosquito</name>
    <name type="synonym">Culex aegypti</name>
    <dbReference type="NCBI Taxonomy" id="7159"/>
    <lineage>
        <taxon>Eukaryota</taxon>
        <taxon>Metazoa</taxon>
        <taxon>Ecdysozoa</taxon>
        <taxon>Arthropoda</taxon>
        <taxon>Hexapoda</taxon>
        <taxon>Insecta</taxon>
        <taxon>Pterygota</taxon>
        <taxon>Neoptera</taxon>
        <taxon>Endopterygota</taxon>
        <taxon>Diptera</taxon>
        <taxon>Nematocera</taxon>
        <taxon>Culicoidea</taxon>
        <taxon>Culicidae</taxon>
        <taxon>Culicinae</taxon>
        <taxon>Aedini</taxon>
        <taxon>Aedes</taxon>
        <taxon>Stegomyia</taxon>
    </lineage>
</organism>
<dbReference type="SMART" id="SM00360">
    <property type="entry name" value="RRM"/>
    <property type="match status" value="1"/>
</dbReference>
<dbReference type="GO" id="GO:0006397">
    <property type="term" value="P:mRNA processing"/>
    <property type="evidence" value="ECO:0007669"/>
    <property type="project" value="UniProtKB-KW"/>
</dbReference>
<evidence type="ECO:0000256" key="6">
    <source>
        <dbReference type="ARBA" id="ARBA00022884"/>
    </source>
</evidence>
<evidence type="ECO:0000256" key="8">
    <source>
        <dbReference type="ARBA" id="ARBA00023187"/>
    </source>
</evidence>
<evidence type="ECO:0000256" key="1">
    <source>
        <dbReference type="ARBA" id="ARBA00004123"/>
    </source>
</evidence>
<dbReference type="EnsemblMetazoa" id="AAEL019934-RA">
    <property type="protein sequence ID" value="AAEL019934-PA"/>
    <property type="gene ID" value="AAEL019934"/>
</dbReference>
<gene>
    <name evidence="13" type="primary">5568122</name>
</gene>
<keyword evidence="9" id="KW-0539">Nucleus</keyword>
<dbReference type="GO" id="GO:0008380">
    <property type="term" value="P:RNA splicing"/>
    <property type="evidence" value="ECO:0007669"/>
    <property type="project" value="UniProtKB-KW"/>
</dbReference>
<keyword evidence="8" id="KW-0508">mRNA splicing</keyword>
<dbReference type="PANTHER" id="PTHR15597">
    <property type="entry name" value="ATAXIN 2-BINDING PROTEIN 1-RELATED"/>
    <property type="match status" value="1"/>
</dbReference>
<evidence type="ECO:0000313" key="13">
    <source>
        <dbReference type="EnsemblMetazoa" id="AAEL019934-PA"/>
    </source>
</evidence>
<dbReference type="AlphaFoldDB" id="A0A903V9F0"/>
<sequence>MALPPLLPYLGINQLRNYTVNLELNLEWVKLNREIWHMVQGMGPFPGAAGFPPTAAQAGLGAEGLSVQVVKGGGAATGGGGVAGGGGGLAMAVADHQLTSLKQHQEQLNQQHQQHQQQQAVAAAAAAQLANSQTLRNTVSQYSSQSVLGVPPGGAPPPTSLSSLSAVSSAVPSSGVTSSSSTTSAAVSAITSVPAVGPAGAPPGIAGISNGIEQQTVSIQTEPETQVSSANNTIINQTNISPNGSSISCSSPSDVATAAALIAASSAQQLVSSGGSSSSSPGGGLGVGSCIMTTGSSTITTTAGTGTVPLSTAQQQLSVVQSQQQQQNVAAAVAAATALAESKAQPKRLHVSNIPFRFRDPDLRSMFGQFGTILDVEIIFNERGSKGFGFVTFANSSDAERARERLHGTVVEGRKIEVNNATARVQSKKVPAVSSVFLTKPGTVTAPPLAAVCVPWPAEGYRLSMSAWPWLGASAATVGATGAQSAAALAAAAAAGAAPTSAAAAAAAAAAASSNQAAAAAAAAAANQPMNAAAAAAAAASPLLIAQAAQRAAVAAQRRSVYFDPYLAAAAASADQQYRLQAAKPVTEVSAQPMIQAAAPLLKTPLSQAQQAYNAATYTAVAARAAYGAAAAAQPTVAGYATVAGYGREYADPYLGHGIGPVPGYGATMYRGTYNRFAPY</sequence>
<keyword evidence="5" id="KW-0507">mRNA processing</keyword>